<evidence type="ECO:0000259" key="1">
    <source>
        <dbReference type="Pfam" id="PF23571"/>
    </source>
</evidence>
<dbReference type="Gene3D" id="3.40.50.12780">
    <property type="entry name" value="N-terminal domain of ligase-like"/>
    <property type="match status" value="1"/>
</dbReference>
<proteinExistence type="predicted"/>
<dbReference type="InterPro" id="IPR055378">
    <property type="entry name" value="GH3_C"/>
</dbReference>
<organism evidence="3 4">
    <name type="scientific">Aquimarina hainanensis</name>
    <dbReference type="NCBI Taxonomy" id="1578017"/>
    <lineage>
        <taxon>Bacteria</taxon>
        <taxon>Pseudomonadati</taxon>
        <taxon>Bacteroidota</taxon>
        <taxon>Flavobacteriia</taxon>
        <taxon>Flavobacteriales</taxon>
        <taxon>Flavobacteriaceae</taxon>
        <taxon>Aquimarina</taxon>
    </lineage>
</organism>
<dbReference type="InterPro" id="IPR055377">
    <property type="entry name" value="GH3_M"/>
</dbReference>
<dbReference type="InterPro" id="IPR004993">
    <property type="entry name" value="GH3"/>
</dbReference>
<feature type="domain" description="GH3 C-terminal" evidence="2">
    <location>
        <begin position="373"/>
        <end position="487"/>
    </location>
</feature>
<feature type="domain" description="GH3 middle" evidence="1">
    <location>
        <begin position="288"/>
        <end position="357"/>
    </location>
</feature>
<comment type="caution">
    <text evidence="3">The sequence shown here is derived from an EMBL/GenBank/DDBJ whole genome shotgun (WGS) entry which is preliminary data.</text>
</comment>
<dbReference type="EMBL" id="JBHULX010000039">
    <property type="protein sequence ID" value="MFD2592465.1"/>
    <property type="molecule type" value="Genomic_DNA"/>
</dbReference>
<name>A0ABW5NAJ7_9FLAO</name>
<gene>
    <name evidence="3" type="ORF">ACFSTE_16615</name>
</gene>
<reference evidence="4" key="1">
    <citation type="journal article" date="2019" name="Int. J. Syst. Evol. Microbiol.">
        <title>The Global Catalogue of Microorganisms (GCM) 10K type strain sequencing project: providing services to taxonomists for standard genome sequencing and annotation.</title>
        <authorList>
            <consortium name="The Broad Institute Genomics Platform"/>
            <consortium name="The Broad Institute Genome Sequencing Center for Infectious Disease"/>
            <person name="Wu L."/>
            <person name="Ma J."/>
        </authorList>
    </citation>
    <scope>NUCLEOTIDE SEQUENCE [LARGE SCALE GENOMIC DNA]</scope>
    <source>
        <strain evidence="4">KCTC 42423</strain>
    </source>
</reference>
<dbReference type="PANTHER" id="PTHR31901:SF9">
    <property type="entry name" value="GH3 DOMAIN-CONTAINING PROTEIN"/>
    <property type="match status" value="1"/>
</dbReference>
<sequence length="501" mass="57906">MGILNVIFRYKEITYEKNEITKQQWKTLKKILNLSDKSEFGKRYDFESIDSIEEYQKRVPVMHYEDIAPYWDREGAGEKKVIFNKRPAYFVESSGTTGVKKLIPITKHLIGAIQKCKKTMISIAMQKRRQYNFIAKKHLIICSRIETGKTSGGIPIGMISGLITHKKTPKLIKKLLIPSEETVNCIDLKEKFFRYKQEVIGHKFGTVAGIPASVVELFTYLKENLSKEEYAYCFDDVDLLMTSGVNYRPYKKKLEELLGKNFSYLDSYVSSEGFYGGEAVENPDVFQFFPTVVFFEFIPVKNYWNNDYSKRLLMHELEVEEKYVIAVTTGNGTFSYVLGDVVQLYSKKPLRFKIAGRTLLTLNLVSEKTSITQVENAIAQFTAVHGIVFKEFFLAENYDSDKPSYCWYFEETDFLSKLDKSSEKELCMALDKALCEANPLYDYFLNEIQTMNSSSLHVVPGADIDQWFKEKNSDPIHKKLPRIILDKEIVYAIVKNKKTIV</sequence>
<dbReference type="Pfam" id="PF23571">
    <property type="entry name" value="GH3_M"/>
    <property type="match status" value="1"/>
</dbReference>
<dbReference type="RefSeq" id="WP_176030526.1">
    <property type="nucleotide sequence ID" value="NZ_JBHSJV010000001.1"/>
</dbReference>
<dbReference type="Pfam" id="PF03321">
    <property type="entry name" value="GH3"/>
    <property type="match status" value="1"/>
</dbReference>
<dbReference type="PANTHER" id="PTHR31901">
    <property type="entry name" value="GH3 DOMAIN-CONTAINING PROTEIN"/>
    <property type="match status" value="1"/>
</dbReference>
<evidence type="ECO:0000313" key="4">
    <source>
        <dbReference type="Proteomes" id="UP001597459"/>
    </source>
</evidence>
<evidence type="ECO:0000259" key="2">
    <source>
        <dbReference type="Pfam" id="PF23572"/>
    </source>
</evidence>
<dbReference type="Proteomes" id="UP001597459">
    <property type="component" value="Unassembled WGS sequence"/>
</dbReference>
<evidence type="ECO:0000313" key="3">
    <source>
        <dbReference type="EMBL" id="MFD2592465.1"/>
    </source>
</evidence>
<dbReference type="Pfam" id="PF23572">
    <property type="entry name" value="GH3_C"/>
    <property type="match status" value="1"/>
</dbReference>
<keyword evidence="4" id="KW-1185">Reference proteome</keyword>
<protein>
    <submittedName>
        <fullName evidence="3">GH3 auxin-responsive promoter family protein</fullName>
    </submittedName>
</protein>
<dbReference type="InterPro" id="IPR042099">
    <property type="entry name" value="ANL_N_sf"/>
</dbReference>
<accession>A0ABW5NAJ7</accession>